<keyword evidence="1" id="KW-1133">Transmembrane helix</keyword>
<dbReference type="PANTHER" id="PTHR14136:SF17">
    <property type="entry name" value="BTB_POZ DOMAIN-CONTAINING PROTEIN KCTD9"/>
    <property type="match status" value="1"/>
</dbReference>
<keyword evidence="1" id="KW-0472">Membrane</keyword>
<name>A0A136PX49_9ACTN</name>
<evidence type="ECO:0000256" key="1">
    <source>
        <dbReference type="SAM" id="Phobius"/>
    </source>
</evidence>
<evidence type="ECO:0000313" key="3">
    <source>
        <dbReference type="Proteomes" id="UP000070620"/>
    </source>
</evidence>
<dbReference type="Pfam" id="PF00805">
    <property type="entry name" value="Pentapeptide"/>
    <property type="match status" value="3"/>
</dbReference>
<dbReference type="RefSeq" id="WP_067360496.1">
    <property type="nucleotide sequence ID" value="NZ_JBIUBN010000015.1"/>
</dbReference>
<gene>
    <name evidence="2" type="ORF">AWW66_05250</name>
</gene>
<dbReference type="PANTHER" id="PTHR14136">
    <property type="entry name" value="BTB_POZ DOMAIN-CONTAINING PROTEIN KCTD9"/>
    <property type="match status" value="1"/>
</dbReference>
<dbReference type="InterPro" id="IPR001646">
    <property type="entry name" value="5peptide_repeat"/>
</dbReference>
<dbReference type="AlphaFoldDB" id="A0A136PX49"/>
<organism evidence="2 3">
    <name type="scientific">Micromonospora rosaria</name>
    <dbReference type="NCBI Taxonomy" id="47874"/>
    <lineage>
        <taxon>Bacteria</taxon>
        <taxon>Bacillati</taxon>
        <taxon>Actinomycetota</taxon>
        <taxon>Actinomycetes</taxon>
        <taxon>Micromonosporales</taxon>
        <taxon>Micromonosporaceae</taxon>
        <taxon>Micromonospora</taxon>
    </lineage>
</organism>
<protein>
    <recommendedName>
        <fullName evidence="4">Low-complexity protein</fullName>
    </recommendedName>
</protein>
<dbReference type="EMBL" id="LRQV01000010">
    <property type="protein sequence ID" value="KXK63050.1"/>
    <property type="molecule type" value="Genomic_DNA"/>
</dbReference>
<evidence type="ECO:0000313" key="2">
    <source>
        <dbReference type="EMBL" id="KXK63050.1"/>
    </source>
</evidence>
<dbReference type="SUPFAM" id="SSF141571">
    <property type="entry name" value="Pentapeptide repeat-like"/>
    <property type="match status" value="1"/>
</dbReference>
<reference evidence="2 3" key="1">
    <citation type="submission" date="2016-01" db="EMBL/GenBank/DDBJ databases">
        <title>Whole genome sequence and analysis of Micromonospora rosaria DSM 803, which can produce antibacterial substance rosamicin.</title>
        <authorList>
            <person name="Yang H."/>
            <person name="He X."/>
            <person name="Zhu D."/>
        </authorList>
    </citation>
    <scope>NUCLEOTIDE SEQUENCE [LARGE SCALE GENOMIC DNA]</scope>
    <source>
        <strain evidence="2 3">DSM 803</strain>
    </source>
</reference>
<dbReference type="InterPro" id="IPR051082">
    <property type="entry name" value="Pentapeptide-BTB/POZ_domain"/>
</dbReference>
<dbReference type="Proteomes" id="UP000070620">
    <property type="component" value="Unassembled WGS sequence"/>
</dbReference>
<dbReference type="Gene3D" id="2.160.20.80">
    <property type="entry name" value="E3 ubiquitin-protein ligase SopA"/>
    <property type="match status" value="1"/>
</dbReference>
<comment type="caution">
    <text evidence="2">The sequence shown here is derived from an EMBL/GenBank/DDBJ whole genome shotgun (WGS) entry which is preliminary data.</text>
</comment>
<proteinExistence type="predicted"/>
<keyword evidence="3" id="KW-1185">Reference proteome</keyword>
<evidence type="ECO:0008006" key="4">
    <source>
        <dbReference type="Google" id="ProtNLM"/>
    </source>
</evidence>
<feature type="transmembrane region" description="Helical" evidence="1">
    <location>
        <begin position="12"/>
        <end position="32"/>
    </location>
</feature>
<keyword evidence="1" id="KW-0812">Transmembrane</keyword>
<accession>A0A136PX49</accession>
<sequence length="332" mass="34834">MGPIDVRPDPWQRLVAIGSILSVLFVAVGLYITNEANRETSEANREQHRLTAQGQITDRFTKAVEQLGQPGAERVDVRLGAIYALERIMRDSAVDQPAVIDILAAFLRVHAPAPERITAPTSSIPSPPVDIQAVVTVLGRRDVTRDGIIGNETLPIRRLDLSDINLARANLAYANLNGATLSGTELAGAALIEASLTGTSLSDANLHRAILHNTKLARAILTDANLTGALLAGADLSHANLTGANLSQTFGNGTNLQGRVTARTANVLADLTVNLTGANLTGANLTDADLTGANLTDANLTDADLTGAILTCATTDDRTRLPEGVARPAPCD</sequence>